<feature type="region of interest" description="Disordered" evidence="1">
    <location>
        <begin position="1"/>
        <end position="82"/>
    </location>
</feature>
<dbReference type="Proteomes" id="UP000697107">
    <property type="component" value="Unassembled WGS sequence"/>
</dbReference>
<dbReference type="Proteomes" id="UP000760860">
    <property type="component" value="Unassembled WGS sequence"/>
</dbReference>
<evidence type="ECO:0000313" key="6">
    <source>
        <dbReference type="EMBL" id="KAG3205662.1"/>
    </source>
</evidence>
<evidence type="ECO:0000313" key="5">
    <source>
        <dbReference type="EMBL" id="KAG2960631.1"/>
    </source>
</evidence>
<dbReference type="EMBL" id="RCMV01001914">
    <property type="protein sequence ID" value="KAG3205662.1"/>
    <property type="molecule type" value="Genomic_DNA"/>
</dbReference>
<sequence length="82" mass="8225">MADPSLTQTQLAPDWQRHFFSTPGFPRQPSVAASAGGSDDGSSTSGAPPAAHATPPDEEEKGSGGPSSLGLLANAADRMMSG</sequence>
<dbReference type="EMBL" id="MJFZ01001210">
    <property type="protein sequence ID" value="RAW22794.1"/>
    <property type="molecule type" value="Genomic_DNA"/>
</dbReference>
<dbReference type="Proteomes" id="UP000251314">
    <property type="component" value="Unassembled WGS sequence"/>
</dbReference>
<reference evidence="2" key="2">
    <citation type="submission" date="2018-10" db="EMBL/GenBank/DDBJ databases">
        <title>Effector identification in a new, highly contiguous assembly of the strawberry crown rot pathogen Phytophthora cactorum.</title>
        <authorList>
            <person name="Armitage A.D."/>
            <person name="Nellist C.F."/>
            <person name="Bates H."/>
            <person name="Vickerstaff R.J."/>
            <person name="Harrison R.J."/>
        </authorList>
    </citation>
    <scope>NUCLEOTIDE SEQUENCE</scope>
    <source>
        <strain evidence="2">15-7</strain>
        <strain evidence="3">4032</strain>
        <strain evidence="4">4040</strain>
        <strain evidence="5">P415</strain>
        <strain evidence="6">P421</strain>
    </source>
</reference>
<keyword evidence="8" id="KW-1185">Reference proteome</keyword>
<feature type="compositionally biased region" description="Low complexity" evidence="1">
    <location>
        <begin position="30"/>
        <end position="47"/>
    </location>
</feature>
<feature type="compositionally biased region" description="Polar residues" evidence="1">
    <location>
        <begin position="1"/>
        <end position="11"/>
    </location>
</feature>
<evidence type="ECO:0000313" key="3">
    <source>
        <dbReference type="EMBL" id="KAG2887403.1"/>
    </source>
</evidence>
<dbReference type="EMBL" id="RCML01001743">
    <property type="protein sequence ID" value="KAG2960631.1"/>
    <property type="molecule type" value="Genomic_DNA"/>
</dbReference>
<proteinExistence type="predicted"/>
<dbReference type="Proteomes" id="UP000735874">
    <property type="component" value="Unassembled WGS sequence"/>
</dbReference>
<accession>A0A329RE78</accession>
<evidence type="ECO:0000313" key="7">
    <source>
        <dbReference type="EMBL" id="RAW22794.1"/>
    </source>
</evidence>
<dbReference type="AlphaFoldDB" id="A0A329RE78"/>
<dbReference type="EMBL" id="RCMI01001273">
    <property type="protein sequence ID" value="KAG2887403.1"/>
    <property type="molecule type" value="Genomic_DNA"/>
</dbReference>
<evidence type="ECO:0000313" key="2">
    <source>
        <dbReference type="EMBL" id="KAG2865215.1"/>
    </source>
</evidence>
<evidence type="ECO:0000313" key="4">
    <source>
        <dbReference type="EMBL" id="KAG2914561.1"/>
    </source>
</evidence>
<organism evidence="7 8">
    <name type="scientific">Phytophthora cactorum</name>
    <dbReference type="NCBI Taxonomy" id="29920"/>
    <lineage>
        <taxon>Eukaryota</taxon>
        <taxon>Sar</taxon>
        <taxon>Stramenopiles</taxon>
        <taxon>Oomycota</taxon>
        <taxon>Peronosporomycetes</taxon>
        <taxon>Peronosporales</taxon>
        <taxon>Peronosporaceae</taxon>
        <taxon>Phytophthora</taxon>
    </lineage>
</organism>
<dbReference type="VEuPathDB" id="FungiDB:PC110_g20768"/>
<evidence type="ECO:0000256" key="1">
    <source>
        <dbReference type="SAM" id="MobiDB-lite"/>
    </source>
</evidence>
<evidence type="ECO:0000313" key="8">
    <source>
        <dbReference type="Proteomes" id="UP000251314"/>
    </source>
</evidence>
<dbReference type="EMBL" id="RCMG01000063">
    <property type="protein sequence ID" value="KAG2865215.1"/>
    <property type="molecule type" value="Genomic_DNA"/>
</dbReference>
<gene>
    <name evidence="7" type="ORF">PC110_g20768</name>
    <name evidence="2" type="ORF">PC113_g3894</name>
    <name evidence="3" type="ORF">PC115_g20361</name>
    <name evidence="4" type="ORF">PC117_g18269</name>
    <name evidence="5" type="ORF">PC118_g22411</name>
    <name evidence="6" type="ORF">PC129_g22019</name>
</gene>
<dbReference type="EMBL" id="RCMK01000727">
    <property type="protein sequence ID" value="KAG2914561.1"/>
    <property type="molecule type" value="Genomic_DNA"/>
</dbReference>
<comment type="caution">
    <text evidence="7">The sequence shown here is derived from an EMBL/GenBank/DDBJ whole genome shotgun (WGS) entry which is preliminary data.</text>
</comment>
<dbReference type="Proteomes" id="UP000774804">
    <property type="component" value="Unassembled WGS sequence"/>
</dbReference>
<protein>
    <submittedName>
        <fullName evidence="7">Uncharacterized protein</fullName>
    </submittedName>
</protein>
<name>A0A329RE78_9STRA</name>
<reference evidence="7 8" key="1">
    <citation type="submission" date="2018-01" db="EMBL/GenBank/DDBJ databases">
        <title>Draft genome of the strawberry crown rot pathogen Phytophthora cactorum.</title>
        <authorList>
            <person name="Armitage A.D."/>
            <person name="Lysoe E."/>
            <person name="Nellist C.F."/>
            <person name="Harrison R.J."/>
            <person name="Brurberg M.B."/>
        </authorList>
    </citation>
    <scope>NUCLEOTIDE SEQUENCE [LARGE SCALE GENOMIC DNA]</scope>
    <source>
        <strain evidence="7 8">10300</strain>
    </source>
</reference>
<dbReference type="Proteomes" id="UP000736787">
    <property type="component" value="Unassembled WGS sequence"/>
</dbReference>